<evidence type="ECO:0000313" key="1">
    <source>
        <dbReference type="EMBL" id="NKY03452.1"/>
    </source>
</evidence>
<name>A0A846WPA9_9ACTN</name>
<dbReference type="InterPro" id="IPR012349">
    <property type="entry name" value="Split_barrel_FMN-bd"/>
</dbReference>
<proteinExistence type="predicted"/>
<accession>A0A846WPA9</accession>
<organism evidence="1 2">
    <name type="scientific">Gordonia polyisoprenivorans</name>
    <dbReference type="NCBI Taxonomy" id="84595"/>
    <lineage>
        <taxon>Bacteria</taxon>
        <taxon>Bacillati</taxon>
        <taxon>Actinomycetota</taxon>
        <taxon>Actinomycetes</taxon>
        <taxon>Mycobacteriales</taxon>
        <taxon>Gordoniaceae</taxon>
        <taxon>Gordonia</taxon>
    </lineage>
</organism>
<sequence>MTHYLPPTTTDSRMNALVRWLTDHGFSLAGAQTLTVIGRTSGAPQRIPVNPLVLDGVEYLVAVRGATQWVRNARVAGSGELRRGRRSRRVVLVEVPAADRAAIIRRYLDKWGWEVGRFLPEGLGVDATEAQLVEHAEQIPVFAVSAA</sequence>
<comment type="caution">
    <text evidence="1">The sequence shown here is derived from an EMBL/GenBank/DDBJ whole genome shotgun (WGS) entry which is preliminary data.</text>
</comment>
<reference evidence="1 2" key="1">
    <citation type="submission" date="2020-04" db="EMBL/GenBank/DDBJ databases">
        <title>MicrobeNet Type strains.</title>
        <authorList>
            <person name="Nicholson A.C."/>
        </authorList>
    </citation>
    <scope>NUCLEOTIDE SEQUENCE [LARGE SCALE GENOMIC DNA]</scope>
    <source>
        <strain evidence="1 2">ATCC BAA-14</strain>
    </source>
</reference>
<dbReference type="RefSeq" id="WP_006370488.1">
    <property type="nucleotide sequence ID" value="NZ_CP116236.1"/>
</dbReference>
<protein>
    <submittedName>
        <fullName evidence="1">Nitroreductase family deazaflavin-dependent oxidoreductase</fullName>
    </submittedName>
</protein>
<dbReference type="Proteomes" id="UP000563898">
    <property type="component" value="Unassembled WGS sequence"/>
</dbReference>
<gene>
    <name evidence="1" type="ORF">HGA05_17920</name>
</gene>
<dbReference type="AlphaFoldDB" id="A0A846WPA9"/>
<evidence type="ECO:0000313" key="2">
    <source>
        <dbReference type="Proteomes" id="UP000563898"/>
    </source>
</evidence>
<dbReference type="Gene3D" id="2.30.110.10">
    <property type="entry name" value="Electron Transport, Fmn-binding Protein, Chain A"/>
    <property type="match status" value="1"/>
</dbReference>
<dbReference type="EMBL" id="JAAXPC010000010">
    <property type="protein sequence ID" value="NKY03452.1"/>
    <property type="molecule type" value="Genomic_DNA"/>
</dbReference>